<dbReference type="InterPro" id="IPR006315">
    <property type="entry name" value="OM_autotransptr_brl_dom"/>
</dbReference>
<dbReference type="SMART" id="SM00869">
    <property type="entry name" value="Autotransporter"/>
    <property type="match status" value="1"/>
</dbReference>
<name>A0A839Z6N6_9HYPH</name>
<protein>
    <submittedName>
        <fullName evidence="2">Outer membrane autotransporter protein</fullName>
    </submittedName>
</protein>
<comment type="caution">
    <text evidence="2">The sequence shown here is derived from an EMBL/GenBank/DDBJ whole genome shotgun (WGS) entry which is preliminary data.</text>
</comment>
<dbReference type="GO" id="GO:0019867">
    <property type="term" value="C:outer membrane"/>
    <property type="evidence" value="ECO:0007669"/>
    <property type="project" value="InterPro"/>
</dbReference>
<dbReference type="EMBL" id="JACICD010000001">
    <property type="protein sequence ID" value="MBB3769645.1"/>
    <property type="molecule type" value="Genomic_DNA"/>
</dbReference>
<dbReference type="AlphaFoldDB" id="A0A839Z6N6"/>
<sequence length="952" mass="96009">MAVAGFGIDGFAHVAAAQTVYETLNFGTTGTFLTGIRGDNIVGNYTIGTATGGLYYNMVTQAWSPMPVSTADGVNYPGATSSSPYGPSFGNPGGILRTVGSYQTTASAPYDLSYLYDGAAAPGQSITPLAYPGSDTLFTIAHSTFGNQVVGDYDTDLDQGKAFIYTISTGTYAPLVITNASTTAYGVYGDKIAGGYAMVEPGGALGAEHGYIYDQSTGTYVSYDHPASIGTHFEGITGAGRAGEYNLVTNWVSADGAVHPAVMHLAADGTVTWYEIDIPGESVSANSAYGDNVIGIYITNGTVNGYLATLPGIYNPIRNDAPLTVAANGATGIATNPGGDDVINRSSILVSGANATGIAAETYGVISNKGTITVTGSDSTGVRMNGSYGTLLNSGSLTASAGATALSSGPDALGTAVVNTGVIDGQVNLASGLQGRFENSGWLGISGAGAGTVQAISGTFAQTAAGTLVLRLDGTSNDSVQTDTARLAGTLAASFQSTSIAKSSTLLTATQEVTGSFDTFATSGLPAMFATRLNYGANAVTLGVASNLGGQANSTPNQQAVGRAIDRVVNNSSGPLLLELPAGLSPLYALDAAQLPLALGALSGESYASARSVMIGDGLYSRQAILGRLRQGAYQGAAGPTGALGYGGPALAYGATPKSAAAAPFPTKAPVAEPAPFAGTVWAQGFGGWSDYAGGSTTADVDATIGGFMVGADVPVSDWLVGLAAGYTRSSSSSSALLSTSDVDSGLLALYAGTRAGAWNLRLGATYAFNSVDASRTIAFPGYAQQASAAYDGSTAQVFGEVGYGFAVQGLAVEPFAGLAYVHLDTDGFSESGALNGVNGASGSLDVGYSSLGLRLATALELPGGMVLKPQASLAWQYAFGDTTPEARLELQNLPGATFSVAGVPLAQNTALLELGAELLVSERTSVGVAYVGQYADSVTVNAIQARLSWRF</sequence>
<keyword evidence="3" id="KW-1185">Reference proteome</keyword>
<dbReference type="RefSeq" id="WP_183187851.1">
    <property type="nucleotide sequence ID" value="NZ_JACICD010000001.1"/>
</dbReference>
<dbReference type="Proteomes" id="UP000533469">
    <property type="component" value="Unassembled WGS sequence"/>
</dbReference>
<evidence type="ECO:0000259" key="1">
    <source>
        <dbReference type="PROSITE" id="PS51208"/>
    </source>
</evidence>
<dbReference type="PROSITE" id="PS51208">
    <property type="entry name" value="AUTOTRANSPORTER"/>
    <property type="match status" value="1"/>
</dbReference>
<dbReference type="InterPro" id="IPR005546">
    <property type="entry name" value="Autotransporte_beta"/>
</dbReference>
<evidence type="ECO:0000313" key="3">
    <source>
        <dbReference type="Proteomes" id="UP000533469"/>
    </source>
</evidence>
<dbReference type="Gene3D" id="2.40.128.130">
    <property type="entry name" value="Autotransporter beta-domain"/>
    <property type="match status" value="1"/>
</dbReference>
<dbReference type="SUPFAM" id="SSF103515">
    <property type="entry name" value="Autotransporter"/>
    <property type="match status" value="1"/>
</dbReference>
<feature type="domain" description="Autotransporter" evidence="1">
    <location>
        <begin position="674"/>
        <end position="952"/>
    </location>
</feature>
<evidence type="ECO:0000313" key="2">
    <source>
        <dbReference type="EMBL" id="MBB3769645.1"/>
    </source>
</evidence>
<gene>
    <name evidence="2" type="ORF">FHS55_000231</name>
</gene>
<organism evidence="2 3">
    <name type="scientific">Ancylobacter tetraedralis</name>
    <dbReference type="NCBI Taxonomy" id="217068"/>
    <lineage>
        <taxon>Bacteria</taxon>
        <taxon>Pseudomonadati</taxon>
        <taxon>Pseudomonadota</taxon>
        <taxon>Alphaproteobacteria</taxon>
        <taxon>Hyphomicrobiales</taxon>
        <taxon>Xanthobacteraceae</taxon>
        <taxon>Ancylobacter</taxon>
    </lineage>
</organism>
<dbReference type="NCBIfam" id="TIGR01414">
    <property type="entry name" value="autotrans_barl"/>
    <property type="match status" value="1"/>
</dbReference>
<reference evidence="2 3" key="1">
    <citation type="submission" date="2020-08" db="EMBL/GenBank/DDBJ databases">
        <title>Genomic Encyclopedia of Type Strains, Phase IV (KMG-IV): sequencing the most valuable type-strain genomes for metagenomic binning, comparative biology and taxonomic classification.</title>
        <authorList>
            <person name="Goeker M."/>
        </authorList>
    </citation>
    <scope>NUCLEOTIDE SEQUENCE [LARGE SCALE GENOMIC DNA]</scope>
    <source>
        <strain evidence="2 3">DSM 5895</strain>
    </source>
</reference>
<proteinExistence type="predicted"/>
<dbReference type="InterPro" id="IPR036709">
    <property type="entry name" value="Autotransporte_beta_dom_sf"/>
</dbReference>
<accession>A0A839Z6N6</accession>
<dbReference type="Pfam" id="PF03797">
    <property type="entry name" value="Autotransporter"/>
    <property type="match status" value="1"/>
</dbReference>